<organism evidence="2 3">
    <name type="scientific">Scylla paramamosain</name>
    <name type="common">Mud crab</name>
    <dbReference type="NCBI Taxonomy" id="85552"/>
    <lineage>
        <taxon>Eukaryota</taxon>
        <taxon>Metazoa</taxon>
        <taxon>Ecdysozoa</taxon>
        <taxon>Arthropoda</taxon>
        <taxon>Crustacea</taxon>
        <taxon>Multicrustacea</taxon>
        <taxon>Malacostraca</taxon>
        <taxon>Eumalacostraca</taxon>
        <taxon>Eucarida</taxon>
        <taxon>Decapoda</taxon>
        <taxon>Pleocyemata</taxon>
        <taxon>Brachyura</taxon>
        <taxon>Eubrachyura</taxon>
        <taxon>Portunoidea</taxon>
        <taxon>Portunidae</taxon>
        <taxon>Portuninae</taxon>
        <taxon>Scylla</taxon>
    </lineage>
</organism>
<protein>
    <submittedName>
        <fullName evidence="2">Uncharacterized protein</fullName>
    </submittedName>
</protein>
<comment type="caution">
    <text evidence="2">The sequence shown here is derived from an EMBL/GenBank/DDBJ whole genome shotgun (WGS) entry which is preliminary data.</text>
</comment>
<dbReference type="EMBL" id="JARAKH010001026">
    <property type="protein sequence ID" value="KAK8373666.1"/>
    <property type="molecule type" value="Genomic_DNA"/>
</dbReference>
<reference evidence="2 3" key="1">
    <citation type="submission" date="2023-03" db="EMBL/GenBank/DDBJ databases">
        <title>High-quality genome of Scylla paramamosain provides insights in environmental adaptation.</title>
        <authorList>
            <person name="Zhang L."/>
        </authorList>
    </citation>
    <scope>NUCLEOTIDE SEQUENCE [LARGE SCALE GENOMIC DNA]</scope>
    <source>
        <strain evidence="2">LZ_2023a</strain>
        <tissue evidence="2">Muscle</tissue>
    </source>
</reference>
<accession>A0AAW0SF30</accession>
<dbReference type="AlphaFoldDB" id="A0AAW0SF30"/>
<sequence length="68" mass="7574">MKSNASHQQQPCDFRFMGPKLFRSNQGLNEGDETPPPNPSEGEQTEWRAGVVGQWLLTLTSVNTVESL</sequence>
<evidence type="ECO:0000313" key="3">
    <source>
        <dbReference type="Proteomes" id="UP001487740"/>
    </source>
</evidence>
<keyword evidence="3" id="KW-1185">Reference proteome</keyword>
<dbReference type="Proteomes" id="UP001487740">
    <property type="component" value="Unassembled WGS sequence"/>
</dbReference>
<evidence type="ECO:0000256" key="1">
    <source>
        <dbReference type="SAM" id="MobiDB-lite"/>
    </source>
</evidence>
<feature type="compositionally biased region" description="Polar residues" evidence="1">
    <location>
        <begin position="1"/>
        <end position="11"/>
    </location>
</feature>
<proteinExistence type="predicted"/>
<evidence type="ECO:0000313" key="2">
    <source>
        <dbReference type="EMBL" id="KAK8373666.1"/>
    </source>
</evidence>
<feature type="region of interest" description="Disordered" evidence="1">
    <location>
        <begin position="1"/>
        <end position="48"/>
    </location>
</feature>
<name>A0AAW0SF30_SCYPA</name>
<gene>
    <name evidence="2" type="ORF">O3P69_016172</name>
</gene>